<evidence type="ECO:0000256" key="6">
    <source>
        <dbReference type="ARBA" id="ARBA00023136"/>
    </source>
</evidence>
<dbReference type="SUPFAM" id="SSF58038">
    <property type="entry name" value="SNARE fusion complex"/>
    <property type="match status" value="1"/>
</dbReference>
<dbReference type="GO" id="GO:0016020">
    <property type="term" value="C:membrane"/>
    <property type="evidence" value="ECO:0007669"/>
    <property type="project" value="UniProtKB-SubCell"/>
</dbReference>
<dbReference type="KEGG" id="mis:MICPUN_107718"/>
<dbReference type="AlphaFoldDB" id="C1DY79"/>
<dbReference type="InParanoid" id="C1DY79"/>
<protein>
    <recommendedName>
        <fullName evidence="8">t-SNARE coiled-coil homology domain-containing protein</fullName>
    </recommendedName>
</protein>
<sequence>MSSYRGAYSQGGLTARPGSFGVGGATSTSAGDVQLQMPPDFDVDDEVDKLHGKVSMLKQMTGAIREETSIRGKLIDQLEETMANAGAMMKETKKKLDKAFKQSKSWHMTYLVCFCLAIFLGWYMLYKIGRFVRFFTG</sequence>
<dbReference type="GO" id="GO:0012505">
    <property type="term" value="C:endomembrane system"/>
    <property type="evidence" value="ECO:0007669"/>
    <property type="project" value="UniProtKB-ARBA"/>
</dbReference>
<proteinExistence type="predicted"/>
<dbReference type="GeneID" id="8241315"/>
<keyword evidence="5 7" id="KW-1133">Transmembrane helix</keyword>
<evidence type="ECO:0000256" key="4">
    <source>
        <dbReference type="ARBA" id="ARBA00022927"/>
    </source>
</evidence>
<dbReference type="EMBL" id="CP001323">
    <property type="protein sequence ID" value="ACO60898.1"/>
    <property type="molecule type" value="Genomic_DNA"/>
</dbReference>
<dbReference type="OrthoDB" id="261831at2759"/>
<dbReference type="Proteomes" id="UP000002009">
    <property type="component" value="Chromosome 2"/>
</dbReference>
<keyword evidence="6 7" id="KW-0472">Membrane</keyword>
<evidence type="ECO:0000313" key="10">
    <source>
        <dbReference type="Proteomes" id="UP000002009"/>
    </source>
</evidence>
<evidence type="ECO:0000256" key="2">
    <source>
        <dbReference type="ARBA" id="ARBA00022448"/>
    </source>
</evidence>
<comment type="subcellular location">
    <subcellularLocation>
        <location evidence="1">Membrane</location>
        <topology evidence="1">Single-pass membrane protein</topology>
    </subcellularLocation>
</comment>
<evidence type="ECO:0000313" key="9">
    <source>
        <dbReference type="EMBL" id="ACO60898.1"/>
    </source>
</evidence>
<dbReference type="PANTHER" id="PTHR12791">
    <property type="entry name" value="GOLGI SNARE BET1-RELATED"/>
    <property type="match status" value="1"/>
</dbReference>
<dbReference type="GO" id="GO:0015031">
    <property type="term" value="P:protein transport"/>
    <property type="evidence" value="ECO:0007669"/>
    <property type="project" value="UniProtKB-KW"/>
</dbReference>
<feature type="transmembrane region" description="Helical" evidence="7">
    <location>
        <begin position="108"/>
        <end position="126"/>
    </location>
</feature>
<evidence type="ECO:0000259" key="8">
    <source>
        <dbReference type="PROSITE" id="PS50192"/>
    </source>
</evidence>
<dbReference type="InterPro" id="IPR000727">
    <property type="entry name" value="T_SNARE_dom"/>
</dbReference>
<organism evidence="9 10">
    <name type="scientific">Micromonas commoda (strain RCC299 / NOUM17 / CCMP2709)</name>
    <name type="common">Picoplanktonic green alga</name>
    <dbReference type="NCBI Taxonomy" id="296587"/>
    <lineage>
        <taxon>Eukaryota</taxon>
        <taxon>Viridiplantae</taxon>
        <taxon>Chlorophyta</taxon>
        <taxon>Mamiellophyceae</taxon>
        <taxon>Mamiellales</taxon>
        <taxon>Mamiellaceae</taxon>
        <taxon>Micromonas</taxon>
    </lineage>
</organism>
<keyword evidence="3 7" id="KW-0812">Transmembrane</keyword>
<keyword evidence="2" id="KW-0813">Transport</keyword>
<feature type="domain" description="T-SNARE coiled-coil homology" evidence="8">
    <location>
        <begin position="37"/>
        <end position="99"/>
    </location>
</feature>
<dbReference type="OMA" id="ANSHRVG"/>
<evidence type="ECO:0000256" key="3">
    <source>
        <dbReference type="ARBA" id="ARBA00022692"/>
    </source>
</evidence>
<dbReference type="GO" id="GO:0005737">
    <property type="term" value="C:cytoplasm"/>
    <property type="evidence" value="ECO:0007669"/>
    <property type="project" value="UniProtKB-ARBA"/>
</dbReference>
<dbReference type="CDD" id="cd15841">
    <property type="entry name" value="SNARE_Qc"/>
    <property type="match status" value="1"/>
</dbReference>
<accession>C1DY79</accession>
<reference evidence="9 10" key="1">
    <citation type="journal article" date="2009" name="Science">
        <title>Green evolution and dynamic adaptations revealed by genomes of the marine picoeukaryotes Micromonas.</title>
        <authorList>
            <person name="Worden A.Z."/>
            <person name="Lee J.H."/>
            <person name="Mock T."/>
            <person name="Rouze P."/>
            <person name="Simmons M.P."/>
            <person name="Aerts A.L."/>
            <person name="Allen A.E."/>
            <person name="Cuvelier M.L."/>
            <person name="Derelle E."/>
            <person name="Everett M.V."/>
            <person name="Foulon E."/>
            <person name="Grimwood J."/>
            <person name="Gundlach H."/>
            <person name="Henrissat B."/>
            <person name="Napoli C."/>
            <person name="McDonald S.M."/>
            <person name="Parker M.S."/>
            <person name="Rombauts S."/>
            <person name="Salamov A."/>
            <person name="Von Dassow P."/>
            <person name="Badger J.H."/>
            <person name="Coutinho P.M."/>
            <person name="Demir E."/>
            <person name="Dubchak I."/>
            <person name="Gentemann C."/>
            <person name="Eikrem W."/>
            <person name="Gready J.E."/>
            <person name="John U."/>
            <person name="Lanier W."/>
            <person name="Lindquist E.A."/>
            <person name="Lucas S."/>
            <person name="Mayer K.F."/>
            <person name="Moreau H."/>
            <person name="Not F."/>
            <person name="Otillar R."/>
            <person name="Panaud O."/>
            <person name="Pangilinan J."/>
            <person name="Paulsen I."/>
            <person name="Piegu B."/>
            <person name="Poliakov A."/>
            <person name="Robbens S."/>
            <person name="Schmutz J."/>
            <person name="Toulza E."/>
            <person name="Wyss T."/>
            <person name="Zelensky A."/>
            <person name="Zhou K."/>
            <person name="Armbrust E.V."/>
            <person name="Bhattacharya D."/>
            <person name="Goodenough U.W."/>
            <person name="Van de Peer Y."/>
            <person name="Grigoriev I.V."/>
        </authorList>
    </citation>
    <scope>NUCLEOTIDE SEQUENCE [LARGE SCALE GENOMIC DNA]</scope>
    <source>
        <strain evidence="10">RCC299 / NOUM17</strain>
    </source>
</reference>
<keyword evidence="10" id="KW-1185">Reference proteome</keyword>
<evidence type="ECO:0000256" key="5">
    <source>
        <dbReference type="ARBA" id="ARBA00022989"/>
    </source>
</evidence>
<gene>
    <name evidence="9" type="ORF">MICPUN_107718</name>
</gene>
<dbReference type="Gene3D" id="1.20.5.110">
    <property type="match status" value="1"/>
</dbReference>
<dbReference type="eggNOG" id="KOG1267">
    <property type="taxonomic scope" value="Eukaryota"/>
</dbReference>
<dbReference type="RefSeq" id="XP_002499640.1">
    <property type="nucleotide sequence ID" value="XM_002499594.1"/>
</dbReference>
<name>C1DY79_MICCC</name>
<dbReference type="PROSITE" id="PS50192">
    <property type="entry name" value="T_SNARE"/>
    <property type="match status" value="1"/>
</dbReference>
<dbReference type="FunCoup" id="C1DY79">
    <property type="interactions" value="156"/>
</dbReference>
<evidence type="ECO:0000256" key="1">
    <source>
        <dbReference type="ARBA" id="ARBA00004167"/>
    </source>
</evidence>
<keyword evidence="4" id="KW-0653">Protein transport</keyword>
<dbReference type="STRING" id="296587.C1DY79"/>
<evidence type="ECO:0000256" key="7">
    <source>
        <dbReference type="SAM" id="Phobius"/>
    </source>
</evidence>